<evidence type="ECO:0000259" key="2">
    <source>
        <dbReference type="PROSITE" id="PS50097"/>
    </source>
</evidence>
<evidence type="ECO:0000256" key="1">
    <source>
        <dbReference type="SAM" id="MobiDB-lite"/>
    </source>
</evidence>
<dbReference type="PROSITE" id="PS50097">
    <property type="entry name" value="BTB"/>
    <property type="match status" value="1"/>
</dbReference>
<sequence length="641" mass="72731">MSVLYEKLATGAGLFKRDVAFKLKDGSIVTAHRMILSCYPFFENMFKPSSLFMESKAAPNEPIPLPDADQGSMQVLKPCLYKAAMQYGDAGPPPFSASNFLMDLDLQLCKQDVLRALFLARVWDIGRWLDESLYAWVLKNMAEDSAMQLVSELRNLIPRWFDSDDNCRKFVKRLSNFNGARPLFQLLPQGNSIPNHLHVCLQEECVRTLEESTKRERFARDLSRCRDVQLRSSDVIQALAVKGPVQTDLRRAAATWLEMRLNSSLATEIVKKISENHKDVFWRSDQKQILSRFLDAVVQLTLRDVLPTNSSFPQKVRDIPPCLWKYGVSAVAEKCFSPSYRLIKKEFEASLHEIKAGGLSTEILCRYVVSKLTYAHHECFRADAVSCLVIMGQHFGSTIENLRTDERWNQIWYGRHTKIHSKRSCFCIDGIIKLDVKWDPSKALPTRLNKYSVSVHHMAVSTTMTIEFFSAERKIVPTKTLFLDRDHPPSELNPAIIMGPSSPGIRCAFKCNCIEALCALIKELPPDFQEDPHQILKLYPKKRLFNSVLKGKRPGELIDKGMFKNINRLCDLFLNGETKKKHESTASSSCSSSSSRGESLVCPVSNEQGGVTDVTKKRPLECRESGVPKQSALKRVKLESR</sequence>
<protein>
    <recommendedName>
        <fullName evidence="2">BTB domain-containing protein</fullName>
    </recommendedName>
</protein>
<dbReference type="EMBL" id="HBIV01032993">
    <property type="protein sequence ID" value="CAE0671862.1"/>
    <property type="molecule type" value="Transcribed_RNA"/>
</dbReference>
<feature type="compositionally biased region" description="Low complexity" evidence="1">
    <location>
        <begin position="585"/>
        <end position="599"/>
    </location>
</feature>
<feature type="compositionally biased region" description="Basic and acidic residues" evidence="1">
    <location>
        <begin position="614"/>
        <end position="626"/>
    </location>
</feature>
<accession>A0A7S4DUQ1</accession>
<feature type="region of interest" description="Disordered" evidence="1">
    <location>
        <begin position="583"/>
        <end position="628"/>
    </location>
</feature>
<reference evidence="3" key="1">
    <citation type="submission" date="2021-01" db="EMBL/GenBank/DDBJ databases">
        <authorList>
            <person name="Corre E."/>
            <person name="Pelletier E."/>
            <person name="Niang G."/>
            <person name="Scheremetjew M."/>
            <person name="Finn R."/>
            <person name="Kale V."/>
            <person name="Holt S."/>
            <person name="Cochrane G."/>
            <person name="Meng A."/>
            <person name="Brown T."/>
            <person name="Cohen L."/>
        </authorList>
    </citation>
    <scope>NUCLEOTIDE SEQUENCE</scope>
    <source>
        <strain evidence="3">CCCM811</strain>
    </source>
</reference>
<feature type="domain" description="BTB" evidence="2">
    <location>
        <begin position="17"/>
        <end position="89"/>
    </location>
</feature>
<organism evidence="3">
    <name type="scientific">Lotharella globosa</name>
    <dbReference type="NCBI Taxonomy" id="91324"/>
    <lineage>
        <taxon>Eukaryota</taxon>
        <taxon>Sar</taxon>
        <taxon>Rhizaria</taxon>
        <taxon>Cercozoa</taxon>
        <taxon>Chlorarachniophyceae</taxon>
        <taxon>Lotharella</taxon>
    </lineage>
</organism>
<name>A0A7S4DUQ1_9EUKA</name>
<evidence type="ECO:0000313" key="3">
    <source>
        <dbReference type="EMBL" id="CAE0671862.1"/>
    </source>
</evidence>
<dbReference type="Gene3D" id="3.30.710.10">
    <property type="entry name" value="Potassium Channel Kv1.1, Chain A"/>
    <property type="match status" value="1"/>
</dbReference>
<gene>
    <name evidence="3" type="ORF">LGLO00237_LOCUS23511</name>
</gene>
<proteinExistence type="predicted"/>
<dbReference type="InterPro" id="IPR000210">
    <property type="entry name" value="BTB/POZ_dom"/>
</dbReference>
<dbReference type="InterPro" id="IPR011333">
    <property type="entry name" value="SKP1/BTB/POZ_sf"/>
</dbReference>
<dbReference type="AlphaFoldDB" id="A0A7S4DUQ1"/>